<dbReference type="InterPro" id="IPR025724">
    <property type="entry name" value="GAG-pre-integrase_dom"/>
</dbReference>
<accession>A0A2K3KQ60</accession>
<reference evidence="2 3" key="1">
    <citation type="journal article" date="2014" name="Am. J. Bot.">
        <title>Genome assembly and annotation for red clover (Trifolium pratense; Fabaceae).</title>
        <authorList>
            <person name="Istvanek J."/>
            <person name="Jaros M."/>
            <person name="Krenek A."/>
            <person name="Repkova J."/>
        </authorList>
    </citation>
    <scope>NUCLEOTIDE SEQUENCE [LARGE SCALE GENOMIC DNA]</scope>
    <source>
        <strain evidence="3">cv. Tatra</strain>
        <tissue evidence="2">Young leaves</tissue>
    </source>
</reference>
<evidence type="ECO:0000313" key="3">
    <source>
        <dbReference type="Proteomes" id="UP000236291"/>
    </source>
</evidence>
<reference evidence="2 3" key="2">
    <citation type="journal article" date="2017" name="Front. Plant Sci.">
        <title>Gene Classification and Mining of Molecular Markers Useful in Red Clover (Trifolium pratense) Breeding.</title>
        <authorList>
            <person name="Istvanek J."/>
            <person name="Dluhosova J."/>
            <person name="Dluhos P."/>
            <person name="Patkova L."/>
            <person name="Nedelnik J."/>
            <person name="Repkova J."/>
        </authorList>
    </citation>
    <scope>NUCLEOTIDE SEQUENCE [LARGE SCALE GENOMIC DNA]</scope>
    <source>
        <strain evidence="3">cv. Tatra</strain>
        <tissue evidence="2">Young leaves</tissue>
    </source>
</reference>
<organism evidence="2 3">
    <name type="scientific">Trifolium pratense</name>
    <name type="common">Red clover</name>
    <dbReference type="NCBI Taxonomy" id="57577"/>
    <lineage>
        <taxon>Eukaryota</taxon>
        <taxon>Viridiplantae</taxon>
        <taxon>Streptophyta</taxon>
        <taxon>Embryophyta</taxon>
        <taxon>Tracheophyta</taxon>
        <taxon>Spermatophyta</taxon>
        <taxon>Magnoliopsida</taxon>
        <taxon>eudicotyledons</taxon>
        <taxon>Gunneridae</taxon>
        <taxon>Pentapetalae</taxon>
        <taxon>rosids</taxon>
        <taxon>fabids</taxon>
        <taxon>Fabales</taxon>
        <taxon>Fabaceae</taxon>
        <taxon>Papilionoideae</taxon>
        <taxon>50 kb inversion clade</taxon>
        <taxon>NPAAA clade</taxon>
        <taxon>Hologalegina</taxon>
        <taxon>IRL clade</taxon>
        <taxon>Trifolieae</taxon>
        <taxon>Trifolium</taxon>
    </lineage>
</organism>
<evidence type="ECO:0000259" key="1">
    <source>
        <dbReference type="Pfam" id="PF13976"/>
    </source>
</evidence>
<proteinExistence type="predicted"/>
<dbReference type="AlphaFoldDB" id="A0A2K3KQ60"/>
<gene>
    <name evidence="2" type="ORF">L195_g056166</name>
</gene>
<evidence type="ECO:0000313" key="2">
    <source>
        <dbReference type="EMBL" id="PNX68435.1"/>
    </source>
</evidence>
<dbReference type="EMBL" id="ASHM01105226">
    <property type="protein sequence ID" value="PNX68435.1"/>
    <property type="molecule type" value="Genomic_DNA"/>
</dbReference>
<protein>
    <submittedName>
        <fullName evidence="2">Retrovirus-related Pol polyprotein from transposon TNT 1-94</fullName>
    </submittedName>
</protein>
<name>A0A2K3KQ60_TRIPR</name>
<feature type="domain" description="GAG-pre-integrase" evidence="1">
    <location>
        <begin position="35"/>
        <end position="100"/>
    </location>
</feature>
<dbReference type="Proteomes" id="UP000236291">
    <property type="component" value="Unassembled WGS sequence"/>
</dbReference>
<dbReference type="Pfam" id="PF13976">
    <property type="entry name" value="gag_pre-integrs"/>
    <property type="match status" value="1"/>
</dbReference>
<sequence length="113" mass="12381">MCKALGCTISFNGSLCLIQEKESLKTIGSAKQVEDLYYLQPANKSGKASSLSATSLPSSALWHLRLGHLSSSSLSSMHIDFPFIDVDNKETCVVCHLAKQKKLSFTQGRIQEF</sequence>
<comment type="caution">
    <text evidence="2">The sequence shown here is derived from an EMBL/GenBank/DDBJ whole genome shotgun (WGS) entry which is preliminary data.</text>
</comment>